<gene>
    <name evidence="3" type="ORF">Poly59_23210</name>
</gene>
<evidence type="ECO:0000313" key="3">
    <source>
        <dbReference type="EMBL" id="TWU56018.1"/>
    </source>
</evidence>
<sequence>MVRVIANRWRISLFLTKGNRMGLFTKEESSDQSQSEPKQEGREVAATNDHNDAASAQLIALNGVQQALAVVSRVEDIKEIRDRAEAVRKYIESVGLGLEVQNKAAELKLRAERKAGEMLAEMKLHGGDRRSDQSADRRTLEDLGISKDQSSRWQLLAAVPENLFDDFIGQFTVRRVELTTAEALRYARTIRGPGKGGKSATENDWLPPAMLSEVLASGAKFGCIYAAPPATGDGEGTLSIDQLCGLPIGDLAAENAHLHLWTCNEQCAAAHRVVEAWGFKPQDILVWIRPKRGPGPYWRRAHELLMLGVRGDCPFQDKTVHSWIKANKPRNGGKPSAVRDLVEAVSPGPYVELFANKTARGWQCCQVDDES</sequence>
<comment type="similarity">
    <text evidence="1">Belongs to the MT-A70-like family.</text>
</comment>
<dbReference type="AlphaFoldDB" id="A0A5C6F3T3"/>
<organism evidence="3 4">
    <name type="scientific">Rubripirellula reticaptiva</name>
    <dbReference type="NCBI Taxonomy" id="2528013"/>
    <lineage>
        <taxon>Bacteria</taxon>
        <taxon>Pseudomonadati</taxon>
        <taxon>Planctomycetota</taxon>
        <taxon>Planctomycetia</taxon>
        <taxon>Pirellulales</taxon>
        <taxon>Pirellulaceae</taxon>
        <taxon>Rubripirellula</taxon>
    </lineage>
</organism>
<reference evidence="3 4" key="1">
    <citation type="submission" date="2019-02" db="EMBL/GenBank/DDBJ databases">
        <title>Deep-cultivation of Planctomycetes and their phenomic and genomic characterization uncovers novel biology.</title>
        <authorList>
            <person name="Wiegand S."/>
            <person name="Jogler M."/>
            <person name="Boedeker C."/>
            <person name="Pinto D."/>
            <person name="Vollmers J."/>
            <person name="Rivas-Marin E."/>
            <person name="Kohn T."/>
            <person name="Peeters S.H."/>
            <person name="Heuer A."/>
            <person name="Rast P."/>
            <person name="Oberbeckmann S."/>
            <person name="Bunk B."/>
            <person name="Jeske O."/>
            <person name="Meyerdierks A."/>
            <person name="Storesund J.E."/>
            <person name="Kallscheuer N."/>
            <person name="Luecker S."/>
            <person name="Lage O.M."/>
            <person name="Pohl T."/>
            <person name="Merkel B.J."/>
            <person name="Hornburger P."/>
            <person name="Mueller R.-W."/>
            <person name="Bruemmer F."/>
            <person name="Labrenz M."/>
            <person name="Spormann A.M."/>
            <person name="Op Den Camp H."/>
            <person name="Overmann J."/>
            <person name="Amann R."/>
            <person name="Jetten M.S.M."/>
            <person name="Mascher T."/>
            <person name="Medema M.H."/>
            <person name="Devos D.P."/>
            <person name="Kaster A.-K."/>
            <person name="Ovreas L."/>
            <person name="Rohde M."/>
            <person name="Galperin M.Y."/>
            <person name="Jogler C."/>
        </authorList>
    </citation>
    <scope>NUCLEOTIDE SEQUENCE [LARGE SCALE GENOMIC DNA]</scope>
    <source>
        <strain evidence="3 4">Poly59</strain>
    </source>
</reference>
<protein>
    <recommendedName>
        <fullName evidence="5">MT-A70</fullName>
    </recommendedName>
</protein>
<accession>A0A5C6F3T3</accession>
<dbReference type="InterPro" id="IPR007757">
    <property type="entry name" value="MT-A70-like"/>
</dbReference>
<dbReference type="EMBL" id="SJPX01000002">
    <property type="protein sequence ID" value="TWU56018.1"/>
    <property type="molecule type" value="Genomic_DNA"/>
</dbReference>
<evidence type="ECO:0008006" key="5">
    <source>
        <dbReference type="Google" id="ProtNLM"/>
    </source>
</evidence>
<comment type="caution">
    <text evidence="3">The sequence shown here is derived from an EMBL/GenBank/DDBJ whole genome shotgun (WGS) entry which is preliminary data.</text>
</comment>
<dbReference type="PROSITE" id="PS51143">
    <property type="entry name" value="MT_A70"/>
    <property type="match status" value="1"/>
</dbReference>
<evidence type="ECO:0000313" key="4">
    <source>
        <dbReference type="Proteomes" id="UP000317977"/>
    </source>
</evidence>
<dbReference type="Proteomes" id="UP000317977">
    <property type="component" value="Unassembled WGS sequence"/>
</dbReference>
<evidence type="ECO:0000256" key="1">
    <source>
        <dbReference type="PROSITE-ProRule" id="PRU00489"/>
    </source>
</evidence>
<keyword evidence="4" id="KW-1185">Reference proteome</keyword>
<feature type="region of interest" description="Disordered" evidence="2">
    <location>
        <begin position="25"/>
        <end position="46"/>
    </location>
</feature>
<proteinExistence type="inferred from homology"/>
<name>A0A5C6F3T3_9BACT</name>
<dbReference type="Pfam" id="PF05063">
    <property type="entry name" value="MT-A70"/>
    <property type="match status" value="1"/>
</dbReference>
<evidence type="ECO:0000256" key="2">
    <source>
        <dbReference type="SAM" id="MobiDB-lite"/>
    </source>
</evidence>